<evidence type="ECO:0000313" key="2">
    <source>
        <dbReference type="EMBL" id="MFC5059455.1"/>
    </source>
</evidence>
<dbReference type="RefSeq" id="WP_344035626.1">
    <property type="nucleotide sequence ID" value="NZ_BAAAKE010000003.1"/>
</dbReference>
<evidence type="ECO:0000259" key="1">
    <source>
        <dbReference type="Pfam" id="PF00691"/>
    </source>
</evidence>
<sequence>MLVRADEVLLVGDARDDAERTALVEAVRGGVGPYRVTDLVNPNGEPVPAAHGKVVDLLVAAVGSGAVGLTAEFKGARVDVAAVVPDEEAAEVLRQSVRRVVSVRHLNVGVRAPIGGPPDVGALQRSVTAMVQRNGGFRFEPGTTDWQGHGPVLVNRVGRLLLAAPASTVTLVGHASAERPDAHDLASARAGMVRDLFTAQGVRPDRIETTVVVDTAPENSDPATCQVDVLIS</sequence>
<dbReference type="InterPro" id="IPR036737">
    <property type="entry name" value="OmpA-like_sf"/>
</dbReference>
<name>A0ABV9YCY1_9PSEU</name>
<accession>A0ABV9YCY1</accession>
<keyword evidence="3" id="KW-1185">Reference proteome</keyword>
<dbReference type="Pfam" id="PF00691">
    <property type="entry name" value="OmpA"/>
    <property type="match status" value="1"/>
</dbReference>
<proteinExistence type="predicted"/>
<dbReference type="InterPro" id="IPR006665">
    <property type="entry name" value="OmpA-like"/>
</dbReference>
<dbReference type="EMBL" id="JBHSJB010000042">
    <property type="protein sequence ID" value="MFC5059455.1"/>
    <property type="molecule type" value="Genomic_DNA"/>
</dbReference>
<comment type="caution">
    <text evidence="2">The sequence shown here is derived from an EMBL/GenBank/DDBJ whole genome shotgun (WGS) entry which is preliminary data.</text>
</comment>
<dbReference type="Gene3D" id="3.30.1330.60">
    <property type="entry name" value="OmpA-like domain"/>
    <property type="match status" value="1"/>
</dbReference>
<feature type="domain" description="OmpA-like" evidence="1">
    <location>
        <begin position="139"/>
        <end position="219"/>
    </location>
</feature>
<evidence type="ECO:0000313" key="3">
    <source>
        <dbReference type="Proteomes" id="UP001595833"/>
    </source>
</evidence>
<gene>
    <name evidence="2" type="ORF">ACFPFM_37555</name>
</gene>
<dbReference type="Proteomes" id="UP001595833">
    <property type="component" value="Unassembled WGS sequence"/>
</dbReference>
<dbReference type="SUPFAM" id="SSF103088">
    <property type="entry name" value="OmpA-like"/>
    <property type="match status" value="1"/>
</dbReference>
<protein>
    <submittedName>
        <fullName evidence="2">OmpA family protein</fullName>
    </submittedName>
</protein>
<reference evidence="3" key="1">
    <citation type="journal article" date="2019" name="Int. J. Syst. Evol. Microbiol.">
        <title>The Global Catalogue of Microorganisms (GCM) 10K type strain sequencing project: providing services to taxonomists for standard genome sequencing and annotation.</title>
        <authorList>
            <consortium name="The Broad Institute Genomics Platform"/>
            <consortium name="The Broad Institute Genome Sequencing Center for Infectious Disease"/>
            <person name="Wu L."/>
            <person name="Ma J."/>
        </authorList>
    </citation>
    <scope>NUCLEOTIDE SEQUENCE [LARGE SCALE GENOMIC DNA]</scope>
    <source>
        <strain evidence="3">KCTC 12848</strain>
    </source>
</reference>
<organism evidence="2 3">
    <name type="scientific">Saccharothrix xinjiangensis</name>
    <dbReference type="NCBI Taxonomy" id="204798"/>
    <lineage>
        <taxon>Bacteria</taxon>
        <taxon>Bacillati</taxon>
        <taxon>Actinomycetota</taxon>
        <taxon>Actinomycetes</taxon>
        <taxon>Pseudonocardiales</taxon>
        <taxon>Pseudonocardiaceae</taxon>
        <taxon>Saccharothrix</taxon>
    </lineage>
</organism>